<feature type="compositionally biased region" description="Pro residues" evidence="1">
    <location>
        <begin position="107"/>
        <end position="116"/>
    </location>
</feature>
<reference evidence="2" key="1">
    <citation type="journal article" date="2014" name="BMC Genomics">
        <title>Characterizing the developmental transcriptome of the oriental fruit fly, Bactrocera dorsalis (Diptera: Tephritidae) through comparative genomic analysis with Drosophila melanogaster utilizing modENCODE datasets.</title>
        <authorList>
            <person name="Geib S.M."/>
            <person name="Calla B."/>
            <person name="Hall B."/>
            <person name="Hou S."/>
            <person name="Manoukis N.C."/>
        </authorList>
    </citation>
    <scope>NUCLEOTIDE SEQUENCE</scope>
    <source>
        <strain evidence="2">Punador</strain>
    </source>
</reference>
<feature type="compositionally biased region" description="Acidic residues" evidence="1">
    <location>
        <begin position="598"/>
        <end position="641"/>
    </location>
</feature>
<accession>A0A034W801</accession>
<feature type="region of interest" description="Disordered" evidence="1">
    <location>
        <begin position="483"/>
        <end position="585"/>
    </location>
</feature>
<feature type="region of interest" description="Disordered" evidence="1">
    <location>
        <begin position="415"/>
        <end position="459"/>
    </location>
</feature>
<dbReference type="OrthoDB" id="7791654at2759"/>
<feature type="compositionally biased region" description="Pro residues" evidence="1">
    <location>
        <begin position="229"/>
        <end position="244"/>
    </location>
</feature>
<feature type="compositionally biased region" description="Low complexity" evidence="1">
    <location>
        <begin position="529"/>
        <end position="542"/>
    </location>
</feature>
<feature type="region of interest" description="Disordered" evidence="1">
    <location>
        <begin position="281"/>
        <end position="300"/>
    </location>
</feature>
<feature type="compositionally biased region" description="Basic and acidic residues" evidence="1">
    <location>
        <begin position="518"/>
        <end position="528"/>
    </location>
</feature>
<feature type="compositionally biased region" description="Low complexity" evidence="1">
    <location>
        <begin position="68"/>
        <end position="78"/>
    </location>
</feature>
<evidence type="ECO:0000313" key="2">
    <source>
        <dbReference type="EMBL" id="JAC50839.1"/>
    </source>
</evidence>
<proteinExistence type="predicted"/>
<feature type="compositionally biased region" description="Polar residues" evidence="1">
    <location>
        <begin position="550"/>
        <end position="570"/>
    </location>
</feature>
<evidence type="ECO:0000256" key="1">
    <source>
        <dbReference type="SAM" id="MobiDB-lite"/>
    </source>
</evidence>
<organism evidence="2">
    <name type="scientific">Bactrocera dorsalis</name>
    <name type="common">Oriental fruit fly</name>
    <name type="synonym">Dacus dorsalis</name>
    <dbReference type="NCBI Taxonomy" id="27457"/>
    <lineage>
        <taxon>Eukaryota</taxon>
        <taxon>Metazoa</taxon>
        <taxon>Ecdysozoa</taxon>
        <taxon>Arthropoda</taxon>
        <taxon>Hexapoda</taxon>
        <taxon>Insecta</taxon>
        <taxon>Pterygota</taxon>
        <taxon>Neoptera</taxon>
        <taxon>Endopterygota</taxon>
        <taxon>Diptera</taxon>
        <taxon>Brachycera</taxon>
        <taxon>Muscomorpha</taxon>
        <taxon>Tephritoidea</taxon>
        <taxon>Tephritidae</taxon>
        <taxon>Bactrocera</taxon>
        <taxon>Bactrocera</taxon>
    </lineage>
</organism>
<feature type="compositionally biased region" description="Basic and acidic residues" evidence="1">
    <location>
        <begin position="195"/>
        <end position="215"/>
    </location>
</feature>
<name>A0A034W801_BACDO</name>
<dbReference type="AlphaFoldDB" id="A0A034W801"/>
<feature type="region of interest" description="Disordered" evidence="1">
    <location>
        <begin position="25"/>
        <end position="253"/>
    </location>
</feature>
<protein>
    <submittedName>
        <fullName evidence="2">Uncharacterized protein</fullName>
    </submittedName>
</protein>
<feature type="compositionally biased region" description="Basic and acidic residues" evidence="1">
    <location>
        <begin position="487"/>
        <end position="507"/>
    </location>
</feature>
<feature type="compositionally biased region" description="Basic and acidic residues" evidence="1">
    <location>
        <begin position="432"/>
        <end position="447"/>
    </location>
</feature>
<feature type="compositionally biased region" description="Polar residues" evidence="1">
    <location>
        <begin position="652"/>
        <end position="672"/>
    </location>
</feature>
<sequence length="865" mass="96064">MRVDKKAHVVEAKKTRSCVVRLEKVSSPPLKLTRSSGVIPRGNAQQHSDEKKFKGPLKKRPIAEEKSTSNSPSVSTPSLTHNLGKAKEMKDKFKTPLKGHKTTTPKPVVPELPPPTIAAGRSRRAIKPNPKYASEDMVTPKIIRNVSALAGTSVKRPTIVPEKQRKKSTSSSDDFFNKDSSDELGANDFDDEEVDKLYKEIEKESDSDFSDEPKVVETPVKKRGRPRKNIPPTPTSTPATPRPTPASVFKSHSSQLQLLRKTYAASLNKSIETSIGIKRKHNESATAGSSSDNDNESAGIARKRVLLTKSLMVRESKTPSSNDLSMIVRKGNQTLNGNKIVKMKSDALENEQVKRNSTIIEKRTLIDGDNVPIKLQQSKYLQNMRNINNSTTSTPSTTRTLITSTNKTQNARIMAVEKRRSASPAPPKITKSPKEEKTEESGEKKLTDAPPSNTDDFETMPTFTIVNINDIINKKGDVLISKAGKPQKPEEGINPEHEAPEPVKVNEYKLGPGRRKGLLAEKSSDPNRSKSPLTTTKKPTQKILNHTLLKRTSSANTSGLRNKAHSNTASDRPAPRILNSMVAKKTQPVKPMIANFEDSADDEIYPLSLDGDEEDVDDDEEEDANETADPDEDFDDPDESFEVGKNKLPASTPYQQKKTAPSLKENSQTALNRQPAKNIVQRKISPEKVVISRQGDKIIKKITCFETWYVIIPEEVTPKVARNILDIPLIKLANVAAQINLPSEDWKSKVTLHELSPSMVAKTNLITYTGDLKEYNISESDRGRYQPSCVMFRRSVNDRTKSRLPYDRAVIFKNKTFFTNIEGKNVKMVGAPSTINTHKDVEILLQIVDTLTLQSSLVEPTNTMQ</sequence>
<dbReference type="EMBL" id="GAKP01008113">
    <property type="protein sequence ID" value="JAC50839.1"/>
    <property type="molecule type" value="Transcribed_RNA"/>
</dbReference>
<feature type="region of interest" description="Disordered" evidence="1">
    <location>
        <begin position="597"/>
        <end position="678"/>
    </location>
</feature>
<feature type="compositionally biased region" description="Basic and acidic residues" evidence="1">
    <location>
        <begin position="85"/>
        <end position="94"/>
    </location>
</feature>